<dbReference type="RefSeq" id="WP_165131696.1">
    <property type="nucleotide sequence ID" value="NZ_CP049249.1"/>
</dbReference>
<dbReference type="GO" id="GO:0007165">
    <property type="term" value="P:signal transduction"/>
    <property type="evidence" value="ECO:0007669"/>
    <property type="project" value="UniProtKB-KW"/>
</dbReference>
<dbReference type="AlphaFoldDB" id="A0A7W6PS95"/>
<accession>A0A7W6PS95</accession>
<reference evidence="7 8" key="1">
    <citation type="submission" date="2020-08" db="EMBL/GenBank/DDBJ databases">
        <title>Genomic Encyclopedia of Type Strains, Phase IV (KMG-IV): sequencing the most valuable type-strain genomes for metagenomic binning, comparative biology and taxonomic classification.</title>
        <authorList>
            <person name="Goeker M."/>
        </authorList>
    </citation>
    <scope>NUCLEOTIDE SEQUENCE [LARGE SCALE GENOMIC DNA]</scope>
    <source>
        <strain evidence="7 8">DSM 29514</strain>
    </source>
</reference>
<feature type="transmembrane region" description="Helical" evidence="4">
    <location>
        <begin position="145"/>
        <end position="166"/>
    </location>
</feature>
<evidence type="ECO:0000256" key="2">
    <source>
        <dbReference type="ARBA" id="ARBA00029447"/>
    </source>
</evidence>
<evidence type="ECO:0000256" key="1">
    <source>
        <dbReference type="ARBA" id="ARBA00022500"/>
    </source>
</evidence>
<proteinExistence type="inferred from homology"/>
<evidence type="ECO:0000259" key="5">
    <source>
        <dbReference type="PROSITE" id="PS50111"/>
    </source>
</evidence>
<dbReference type="GO" id="GO:0006935">
    <property type="term" value="P:chemotaxis"/>
    <property type="evidence" value="ECO:0007669"/>
    <property type="project" value="UniProtKB-KW"/>
</dbReference>
<comment type="caution">
    <text evidence="7">The sequence shown here is derived from an EMBL/GenBank/DDBJ whole genome shotgun (WGS) entry which is preliminary data.</text>
</comment>
<keyword evidence="1" id="KW-0145">Chemotaxis</keyword>
<dbReference type="Gene3D" id="1.10.287.950">
    <property type="entry name" value="Methyl-accepting chemotaxis protein"/>
    <property type="match status" value="1"/>
</dbReference>
<gene>
    <name evidence="7" type="ORF">GGQ72_004634</name>
</gene>
<dbReference type="PANTHER" id="PTHR43531">
    <property type="entry name" value="PROTEIN ICFG"/>
    <property type="match status" value="1"/>
</dbReference>
<comment type="similarity">
    <text evidence="2">Belongs to the methyl-accepting chemotaxis (MCP) protein family.</text>
</comment>
<keyword evidence="4" id="KW-1133">Transmembrane helix</keyword>
<name>A0A7W6PS95_9HYPH</name>
<dbReference type="EMBL" id="JACIEC010000017">
    <property type="protein sequence ID" value="MBB4146065.1"/>
    <property type="molecule type" value="Genomic_DNA"/>
</dbReference>
<keyword evidence="8" id="KW-1185">Reference proteome</keyword>
<evidence type="ECO:0000259" key="6">
    <source>
        <dbReference type="PROSITE" id="PS50885"/>
    </source>
</evidence>
<dbReference type="InterPro" id="IPR051310">
    <property type="entry name" value="MCP_chemotaxis"/>
</dbReference>
<dbReference type="CDD" id="cd11386">
    <property type="entry name" value="MCP_signal"/>
    <property type="match status" value="1"/>
</dbReference>
<evidence type="ECO:0000313" key="7">
    <source>
        <dbReference type="EMBL" id="MBB4146065.1"/>
    </source>
</evidence>
<feature type="transmembrane region" description="Helical" evidence="4">
    <location>
        <begin position="12"/>
        <end position="32"/>
    </location>
</feature>
<dbReference type="Pfam" id="PF00015">
    <property type="entry name" value="MCPsignal"/>
    <property type="match status" value="1"/>
</dbReference>
<dbReference type="SUPFAM" id="SSF58104">
    <property type="entry name" value="Methyl-accepting chemotaxis protein (MCP) signaling domain"/>
    <property type="match status" value="1"/>
</dbReference>
<feature type="transmembrane region" description="Helical" evidence="4">
    <location>
        <begin position="39"/>
        <end position="57"/>
    </location>
</feature>
<keyword evidence="3" id="KW-0807">Transducer</keyword>
<feature type="transmembrane region" description="Helical" evidence="4">
    <location>
        <begin position="63"/>
        <end position="84"/>
    </location>
</feature>
<sequence length="531" mass="55755">MASLGRLREFAGRGVISILWVNVLLILAREFFGSEAIDWVPVLAAIAVAIPSTIAWYKDPVGPTTRLMAATANAASVALIVYSFRGSPLQIDAHMYFFASLAICATLIDWRAIMAYAALVACHHLFLYFIMPLAVFPTASDVSRVMLHAVVLIAQTLVLIPLTLALSKAFESADDAVRQAVAAQKQAENAALLIETATAEADAERQSREAEKSKEAAKIAAAVDVLGDALRQLSSGNLSYRINQALSDDLDELRMLYNSSMQGLEAVIAQANDVIAQINVGSRQINETNHDLSVRSERQAATIEETSGALSHLTDAVASTARLAHDVSATLQKATDGANRSGVVVNDAIEAMGKIAGSSSQIANIIGVIDEIAFQTNLLALNAGVEAARAGEAGKGFAVVATEVRELAQRSAQAAKEIKTLINASGDQVSSGVDLVNNAGNALEAIIAEITSIGNAVAQITTNTTDQASGLSAIDHAISGFGRDTQQNAAIVEESSAAMMSLATEAEALQQLMARFMIPSSRAAPQSTKAA</sequence>
<feature type="domain" description="HAMP" evidence="6">
    <location>
        <begin position="217"/>
        <end position="269"/>
    </location>
</feature>
<evidence type="ECO:0000256" key="4">
    <source>
        <dbReference type="SAM" id="Phobius"/>
    </source>
</evidence>
<dbReference type="GO" id="GO:0016020">
    <property type="term" value="C:membrane"/>
    <property type="evidence" value="ECO:0007669"/>
    <property type="project" value="InterPro"/>
</dbReference>
<dbReference type="SMART" id="SM00283">
    <property type="entry name" value="MA"/>
    <property type="match status" value="1"/>
</dbReference>
<keyword evidence="4" id="KW-0472">Membrane</keyword>
<evidence type="ECO:0000256" key="3">
    <source>
        <dbReference type="PROSITE-ProRule" id="PRU00284"/>
    </source>
</evidence>
<dbReference type="PROSITE" id="PS50111">
    <property type="entry name" value="CHEMOTAXIS_TRANSDUC_2"/>
    <property type="match status" value="1"/>
</dbReference>
<feature type="transmembrane region" description="Helical" evidence="4">
    <location>
        <begin position="114"/>
        <end position="136"/>
    </location>
</feature>
<dbReference type="PANTHER" id="PTHR43531:SF11">
    <property type="entry name" value="METHYL-ACCEPTING CHEMOTAXIS PROTEIN 3"/>
    <property type="match status" value="1"/>
</dbReference>
<evidence type="ECO:0000313" key="8">
    <source>
        <dbReference type="Proteomes" id="UP000519897"/>
    </source>
</evidence>
<dbReference type="InterPro" id="IPR004089">
    <property type="entry name" value="MCPsignal_dom"/>
</dbReference>
<dbReference type="InterPro" id="IPR003660">
    <property type="entry name" value="HAMP_dom"/>
</dbReference>
<keyword evidence="4" id="KW-0812">Transmembrane</keyword>
<dbReference type="Proteomes" id="UP000519897">
    <property type="component" value="Unassembled WGS sequence"/>
</dbReference>
<dbReference type="PROSITE" id="PS50885">
    <property type="entry name" value="HAMP"/>
    <property type="match status" value="1"/>
</dbReference>
<feature type="domain" description="Methyl-accepting transducer" evidence="5">
    <location>
        <begin position="274"/>
        <end position="503"/>
    </location>
</feature>
<protein>
    <submittedName>
        <fullName evidence="7">Methyl-accepting chemotaxis protein</fullName>
    </submittedName>
</protein>
<organism evidence="7 8">
    <name type="scientific">Rhizobium rhizoryzae</name>
    <dbReference type="NCBI Taxonomy" id="451876"/>
    <lineage>
        <taxon>Bacteria</taxon>
        <taxon>Pseudomonadati</taxon>
        <taxon>Pseudomonadota</taxon>
        <taxon>Alphaproteobacteria</taxon>
        <taxon>Hyphomicrobiales</taxon>
        <taxon>Rhizobiaceae</taxon>
        <taxon>Rhizobium/Agrobacterium group</taxon>
        <taxon>Rhizobium</taxon>
    </lineage>
</organism>